<gene>
    <name evidence="3" type="ORF">OLEA9_A036370</name>
</gene>
<dbReference type="SMART" id="SM00568">
    <property type="entry name" value="GRAM"/>
    <property type="match status" value="1"/>
</dbReference>
<comment type="caution">
    <text evidence="3">The sequence shown here is derived from an EMBL/GenBank/DDBJ whole genome shotgun (WGS) entry which is preliminary data.</text>
</comment>
<proteinExistence type="inferred from homology"/>
<name>A0A8S0TAU7_OLEEU</name>
<dbReference type="PANTHER" id="PTHR31969">
    <property type="entry name" value="GEM-LIKE PROTEIN 2"/>
    <property type="match status" value="1"/>
</dbReference>
<organism evidence="3 4">
    <name type="scientific">Olea europaea subsp. europaea</name>
    <dbReference type="NCBI Taxonomy" id="158383"/>
    <lineage>
        <taxon>Eukaryota</taxon>
        <taxon>Viridiplantae</taxon>
        <taxon>Streptophyta</taxon>
        <taxon>Embryophyta</taxon>
        <taxon>Tracheophyta</taxon>
        <taxon>Spermatophyta</taxon>
        <taxon>Magnoliopsida</taxon>
        <taxon>eudicotyledons</taxon>
        <taxon>Gunneridae</taxon>
        <taxon>Pentapetalae</taxon>
        <taxon>asterids</taxon>
        <taxon>lamiids</taxon>
        <taxon>Lamiales</taxon>
        <taxon>Oleaceae</taxon>
        <taxon>Oleeae</taxon>
        <taxon>Olea</taxon>
    </lineage>
</organism>
<reference evidence="3 4" key="1">
    <citation type="submission" date="2019-12" db="EMBL/GenBank/DDBJ databases">
        <authorList>
            <person name="Alioto T."/>
            <person name="Alioto T."/>
            <person name="Gomez Garrido J."/>
        </authorList>
    </citation>
    <scope>NUCLEOTIDE SEQUENCE [LARGE SCALE GENOMIC DNA]</scope>
</reference>
<dbReference type="OrthoDB" id="1736712at2759"/>
<dbReference type="AlphaFoldDB" id="A0A8S0TAU7"/>
<dbReference type="InterPro" id="IPR037848">
    <property type="entry name" value="GEM-like"/>
</dbReference>
<dbReference type="InterPro" id="IPR004182">
    <property type="entry name" value="GRAM"/>
</dbReference>
<evidence type="ECO:0000259" key="2">
    <source>
        <dbReference type="SMART" id="SM00568"/>
    </source>
</evidence>
<dbReference type="EMBL" id="CACTIH010005777">
    <property type="protein sequence ID" value="CAA3001699.1"/>
    <property type="molecule type" value="Genomic_DNA"/>
</dbReference>
<evidence type="ECO:0000313" key="4">
    <source>
        <dbReference type="Proteomes" id="UP000594638"/>
    </source>
</evidence>
<accession>A0A8S0TAU7</accession>
<dbReference type="Proteomes" id="UP000594638">
    <property type="component" value="Unassembled WGS sequence"/>
</dbReference>
<sequence>MNLQHGKSMFMKNLHPKYAVGIPINSGVFSTGFLPDPSSQYSVTPSPSNEYSKIRKRRASSVIPEMSKFGEWMYNFAQGFREHVKLGPKLTETLKGKLRLGTRILLVGGLEKVFKLNFNVSNGEKLLTASQCYLSTTAGPIAGLLFISTDKIAFCSERSIKLSSPTGKLHKIHYKVMIPLRKIKRANESENAKKPRQKYVQIVTEDKFEFWFMGFLNHQKALKYLQHATSQTPSATAIDAWMISP</sequence>
<keyword evidence="4" id="KW-1185">Reference proteome</keyword>
<feature type="domain" description="GRAM" evidence="2">
    <location>
        <begin position="112"/>
        <end position="190"/>
    </location>
</feature>
<comment type="similarity">
    <text evidence="1">Belongs to the GEM family.</text>
</comment>
<dbReference type="Pfam" id="PF02893">
    <property type="entry name" value="GRAM"/>
    <property type="match status" value="1"/>
</dbReference>
<dbReference type="InterPro" id="IPR011993">
    <property type="entry name" value="PH-like_dom_sf"/>
</dbReference>
<protein>
    <recommendedName>
        <fullName evidence="2">GRAM domain-containing protein</fullName>
    </recommendedName>
</protein>
<dbReference type="Gene3D" id="2.30.29.30">
    <property type="entry name" value="Pleckstrin-homology domain (PH domain)/Phosphotyrosine-binding domain (PTB)"/>
    <property type="match status" value="1"/>
</dbReference>
<evidence type="ECO:0000313" key="3">
    <source>
        <dbReference type="EMBL" id="CAA3001699.1"/>
    </source>
</evidence>
<evidence type="ECO:0000256" key="1">
    <source>
        <dbReference type="ARBA" id="ARBA00009414"/>
    </source>
</evidence>
<dbReference type="Gramene" id="OE9A036370T1">
    <property type="protein sequence ID" value="OE9A036370C1"/>
    <property type="gene ID" value="OE9A036370"/>
</dbReference>